<feature type="compositionally biased region" description="Polar residues" evidence="1">
    <location>
        <begin position="29"/>
        <end position="48"/>
    </location>
</feature>
<protein>
    <submittedName>
        <fullName evidence="2">Uncharacterized protein</fullName>
    </submittedName>
</protein>
<feature type="region of interest" description="Disordered" evidence="1">
    <location>
        <begin position="1"/>
        <end position="48"/>
    </location>
</feature>
<organism evidence="2 3">
    <name type="scientific">Streptomyces alboflavus</name>
    <dbReference type="NCBI Taxonomy" id="67267"/>
    <lineage>
        <taxon>Bacteria</taxon>
        <taxon>Bacillati</taxon>
        <taxon>Actinomycetota</taxon>
        <taxon>Actinomycetes</taxon>
        <taxon>Kitasatosporales</taxon>
        <taxon>Streptomycetaceae</taxon>
        <taxon>Streptomyces</taxon>
    </lineage>
</organism>
<reference evidence="2 3" key="1">
    <citation type="submission" date="2017-05" db="EMBL/GenBank/DDBJ databases">
        <title>Streptomyces alboflavus Genome sequencing and assembly.</title>
        <authorList>
            <person name="Wang Y."/>
            <person name="Du B."/>
            <person name="Ding Y."/>
            <person name="Liu H."/>
            <person name="Hou Q."/>
            <person name="Liu K."/>
            <person name="Wang C."/>
            <person name="Yao L."/>
        </authorList>
    </citation>
    <scope>NUCLEOTIDE SEQUENCE [LARGE SCALE GENOMIC DNA]</scope>
    <source>
        <strain evidence="2 3">MDJK44</strain>
    </source>
</reference>
<dbReference type="EMBL" id="CP021748">
    <property type="protein sequence ID" value="ARX87991.1"/>
    <property type="molecule type" value="Genomic_DNA"/>
</dbReference>
<evidence type="ECO:0000256" key="1">
    <source>
        <dbReference type="SAM" id="MobiDB-lite"/>
    </source>
</evidence>
<dbReference type="KEGG" id="salf:SMD44_07477"/>
<evidence type="ECO:0000313" key="2">
    <source>
        <dbReference type="EMBL" id="ARX87991.1"/>
    </source>
</evidence>
<keyword evidence="3" id="KW-1185">Reference proteome</keyword>
<accession>A0A1Z1WNG1</accession>
<evidence type="ECO:0000313" key="3">
    <source>
        <dbReference type="Proteomes" id="UP000195880"/>
    </source>
</evidence>
<name>A0A1Z1WNG1_9ACTN</name>
<dbReference type="AlphaFoldDB" id="A0A1Z1WNG1"/>
<proteinExistence type="predicted"/>
<sequence length="48" mass="5159">MPLRATSPRSTRRVPAIAFRSVDLPEPFSPTTATSCPGSTLRSTPRST</sequence>
<dbReference type="Proteomes" id="UP000195880">
    <property type="component" value="Chromosome"/>
</dbReference>
<gene>
    <name evidence="2" type="ORF">SMD44_07477</name>
</gene>